<evidence type="ECO:0000313" key="2">
    <source>
        <dbReference type="Proteomes" id="UP000271031"/>
    </source>
</evidence>
<proteinExistence type="predicted"/>
<protein>
    <submittedName>
        <fullName evidence="1">Uncharacterized protein</fullName>
    </submittedName>
</protein>
<reference evidence="1 2" key="1">
    <citation type="submission" date="2018-10" db="EMBL/GenBank/DDBJ databases">
        <title>Phylogenomics of Brevibacillus.</title>
        <authorList>
            <person name="Dunlap C."/>
        </authorList>
    </citation>
    <scope>NUCLEOTIDE SEQUENCE [LARGE SCALE GENOMIC DNA]</scope>
    <source>
        <strain evidence="1 2">JCM 15716</strain>
    </source>
</reference>
<sequence>MRESDVWSFGDLGKNWRSAVTMPAGGRDDRLRQKTKTAPQMPHAARRVLLKEVVVARKTFSFFGSAWRAW</sequence>
<comment type="caution">
    <text evidence="1">The sequence shown here is derived from an EMBL/GenBank/DDBJ whole genome shotgun (WGS) entry which is preliminary data.</text>
</comment>
<dbReference type="RefSeq" id="WP_122918935.1">
    <property type="nucleotide sequence ID" value="NZ_RHHQ01000012.1"/>
</dbReference>
<keyword evidence="2" id="KW-1185">Reference proteome</keyword>
<dbReference type="Proteomes" id="UP000271031">
    <property type="component" value="Unassembled WGS sequence"/>
</dbReference>
<dbReference type="AlphaFoldDB" id="A0A3M8DGU9"/>
<dbReference type="EMBL" id="RHHQ01000012">
    <property type="protein sequence ID" value="RNB87236.1"/>
    <property type="molecule type" value="Genomic_DNA"/>
</dbReference>
<gene>
    <name evidence="1" type="ORF">EDM56_16315</name>
</gene>
<accession>A0A3M8DGU9</accession>
<evidence type="ECO:0000313" key="1">
    <source>
        <dbReference type="EMBL" id="RNB87236.1"/>
    </source>
</evidence>
<name>A0A3M8DGU9_9BACL</name>
<organism evidence="1 2">
    <name type="scientific">Brevibacillus fluminis</name>
    <dbReference type="NCBI Taxonomy" id="511487"/>
    <lineage>
        <taxon>Bacteria</taxon>
        <taxon>Bacillati</taxon>
        <taxon>Bacillota</taxon>
        <taxon>Bacilli</taxon>
        <taxon>Bacillales</taxon>
        <taxon>Paenibacillaceae</taxon>
        <taxon>Brevibacillus</taxon>
    </lineage>
</organism>